<dbReference type="GO" id="GO:0003723">
    <property type="term" value="F:RNA binding"/>
    <property type="evidence" value="ECO:0007669"/>
    <property type="project" value="UniProtKB-UniRule"/>
</dbReference>
<dbReference type="Gene3D" id="3.30.70.330">
    <property type="match status" value="1"/>
</dbReference>
<feature type="domain" description="RRM" evidence="4">
    <location>
        <begin position="360"/>
        <end position="433"/>
    </location>
</feature>
<feature type="region of interest" description="Disordered" evidence="3">
    <location>
        <begin position="432"/>
        <end position="526"/>
    </location>
</feature>
<proteinExistence type="predicted"/>
<dbReference type="InterPro" id="IPR029526">
    <property type="entry name" value="PGBD"/>
</dbReference>
<organism evidence="5 6">
    <name type="scientific">Artemia franciscana</name>
    <name type="common">Brine shrimp</name>
    <name type="synonym">Artemia sanfranciscana</name>
    <dbReference type="NCBI Taxonomy" id="6661"/>
    <lineage>
        <taxon>Eukaryota</taxon>
        <taxon>Metazoa</taxon>
        <taxon>Ecdysozoa</taxon>
        <taxon>Arthropoda</taxon>
        <taxon>Crustacea</taxon>
        <taxon>Branchiopoda</taxon>
        <taxon>Anostraca</taxon>
        <taxon>Artemiidae</taxon>
        <taxon>Artemia</taxon>
    </lineage>
</organism>
<name>A0AA88IUA9_ARTSF</name>
<evidence type="ECO:0000259" key="4">
    <source>
        <dbReference type="PROSITE" id="PS50102"/>
    </source>
</evidence>
<dbReference type="PROSITE" id="PS50102">
    <property type="entry name" value="RRM"/>
    <property type="match status" value="1"/>
</dbReference>
<evidence type="ECO:0000313" key="5">
    <source>
        <dbReference type="EMBL" id="KAK2727537.1"/>
    </source>
</evidence>
<dbReference type="CDD" id="cd12373">
    <property type="entry name" value="RRM_SRSF3_like"/>
    <property type="match status" value="1"/>
</dbReference>
<dbReference type="PANTHER" id="PTHR47272:SF1">
    <property type="entry name" value="PIGGYBAC TRANSPOSABLE ELEMENT-DERIVED PROTEIN 3-LIKE"/>
    <property type="match status" value="1"/>
</dbReference>
<gene>
    <name evidence="5" type="ORF">QYM36_008131</name>
</gene>
<comment type="caution">
    <text evidence="5">The sequence shown here is derived from an EMBL/GenBank/DDBJ whole genome shotgun (WGS) entry which is preliminary data.</text>
</comment>
<feature type="compositionally biased region" description="Gly residues" evidence="3">
    <location>
        <begin position="512"/>
        <end position="526"/>
    </location>
</feature>
<evidence type="ECO:0000256" key="1">
    <source>
        <dbReference type="ARBA" id="ARBA00022884"/>
    </source>
</evidence>
<evidence type="ECO:0000313" key="6">
    <source>
        <dbReference type="Proteomes" id="UP001187531"/>
    </source>
</evidence>
<accession>A0AA88IUA9</accession>
<dbReference type="InterPro" id="IPR012677">
    <property type="entry name" value="Nucleotide-bd_a/b_plait_sf"/>
</dbReference>
<dbReference type="SMART" id="SM00360">
    <property type="entry name" value="RRM"/>
    <property type="match status" value="1"/>
</dbReference>
<dbReference type="EMBL" id="JAVRJZ010000001">
    <property type="protein sequence ID" value="KAK2727537.1"/>
    <property type="molecule type" value="Genomic_DNA"/>
</dbReference>
<keyword evidence="6" id="KW-1185">Reference proteome</keyword>
<dbReference type="Pfam" id="PF13843">
    <property type="entry name" value="DDE_Tnp_1_7"/>
    <property type="match status" value="1"/>
</dbReference>
<dbReference type="AlphaFoldDB" id="A0AA88IUA9"/>
<protein>
    <recommendedName>
        <fullName evidence="4">RRM domain-containing protein</fullName>
    </recommendedName>
</protein>
<sequence>MPHYDEVQTPLDLFRMFITEDILSNIVDQTNLNAMRKKNLALKLSLEELRRFLGVQMLMSIFKLPAIRMYWENGIRYSPVADTMSRDRFISLRSFFHICDDTLTIPKGEVGHDKLFKIRRLYDAFRENLKKIDPEEIQSIDEQMIPFKGTIGFRQYLKDKPHSWGVKVFTRAGISGIVYDIQIYTGKGAVEISELGQGTDVVLRLVENLPRFMNFKLFFDNFYTGIDLIHKLRVEYGIESCGTIRSNRMRGAVLDTDANMKKKGRGSVDFRFERHSEVSVVKWYDNKAVHLASSYCAVTPIDRCQRWDWTTRKYVEVDRPRIVRDYNKSMGGVDLADMFLELYRTDIRSKKWYMRIIMMSRLYVGNLLDSVRREDLEDEFSKYGALKNVWVAQNPPGFAFVEYEDEANANDAVSNMNDAEYFGSRIKVEVSAPRRGGRGGRGGGRGFGGGRGGYDREGGGRGFSRGGRGSYGGGGRGSYGSRDDDYRSSRPRGGYSSGGGSRYGDSSSYGGSSYGSGGGGRSYGGY</sequence>
<dbReference type="PANTHER" id="PTHR47272">
    <property type="entry name" value="DDE_TNP_1_7 DOMAIN-CONTAINING PROTEIN"/>
    <property type="match status" value="1"/>
</dbReference>
<feature type="compositionally biased region" description="Gly residues" evidence="3">
    <location>
        <begin position="460"/>
        <end position="478"/>
    </location>
</feature>
<reference evidence="5" key="1">
    <citation type="submission" date="2023-07" db="EMBL/GenBank/DDBJ databases">
        <title>Chromosome-level genome assembly of Artemia franciscana.</title>
        <authorList>
            <person name="Jo E."/>
        </authorList>
    </citation>
    <scope>NUCLEOTIDE SEQUENCE</scope>
    <source>
        <tissue evidence="5">Whole body</tissue>
    </source>
</reference>
<dbReference type="InterPro" id="IPR000504">
    <property type="entry name" value="RRM_dom"/>
</dbReference>
<dbReference type="SUPFAM" id="SSF54928">
    <property type="entry name" value="RNA-binding domain, RBD"/>
    <property type="match status" value="1"/>
</dbReference>
<feature type="compositionally biased region" description="Gly residues" evidence="3">
    <location>
        <begin position="439"/>
        <end position="452"/>
    </location>
</feature>
<dbReference type="Proteomes" id="UP001187531">
    <property type="component" value="Unassembled WGS sequence"/>
</dbReference>
<evidence type="ECO:0000256" key="2">
    <source>
        <dbReference type="PROSITE-ProRule" id="PRU00176"/>
    </source>
</evidence>
<evidence type="ECO:0000256" key="3">
    <source>
        <dbReference type="SAM" id="MobiDB-lite"/>
    </source>
</evidence>
<dbReference type="Pfam" id="PF00076">
    <property type="entry name" value="RRM_1"/>
    <property type="match status" value="1"/>
</dbReference>
<keyword evidence="1 2" id="KW-0694">RNA-binding</keyword>
<dbReference type="InterPro" id="IPR035979">
    <property type="entry name" value="RBD_domain_sf"/>
</dbReference>